<dbReference type="SUPFAM" id="SSF103088">
    <property type="entry name" value="OmpA-like"/>
    <property type="match status" value="1"/>
</dbReference>
<dbReference type="InterPro" id="IPR006665">
    <property type="entry name" value="OmpA-like"/>
</dbReference>
<sequence length="351" mass="39115">MKIITLVMFIITTFLYAGIENEIGISMGVVATENEDGNRFENYGASATYQMNRFVVSPRFDIDYVGVDEVGSLWKASVNGVYEYENNTEFVPYGLVGLGYEKVSSEIKGSFESHPFIQGGMGIGYKLKNGYKAKVEGKMLQIIGGEDENNEMIFNAGMSFPIGGQKKKRRRIVRRRPPSKPIIIRQKIPVYINSKECSQKIAGLDRDRDGITDRVDQCPYTPCDFSVDRFGCPIKATLRINFATASAIIRPNSVPKVQNFANFLLRNRGSVVKIIGHTDSVGKSAYNFALSKRRAKSVADRLIALGVSPARVSFDGMGESQPIASNKTDYAKAQNRRIEAILSYPNRRRGR</sequence>
<dbReference type="Gene3D" id="2.40.160.20">
    <property type="match status" value="1"/>
</dbReference>
<dbReference type="PROSITE" id="PS51123">
    <property type="entry name" value="OMPA_2"/>
    <property type="match status" value="1"/>
</dbReference>
<evidence type="ECO:0000256" key="5">
    <source>
        <dbReference type="ARBA" id="ARBA00023065"/>
    </source>
</evidence>
<dbReference type="GO" id="GO:0046930">
    <property type="term" value="C:pore complex"/>
    <property type="evidence" value="ECO:0007669"/>
    <property type="project" value="UniProtKB-KW"/>
</dbReference>
<dbReference type="GO" id="GO:0015288">
    <property type="term" value="F:porin activity"/>
    <property type="evidence" value="ECO:0007669"/>
    <property type="project" value="UniProtKB-KW"/>
</dbReference>
<evidence type="ECO:0000313" key="10">
    <source>
        <dbReference type="EMBL" id="SFV62197.1"/>
    </source>
</evidence>
<dbReference type="AlphaFoldDB" id="A0A1W1C8X0"/>
<keyword evidence="5" id="KW-0406">Ion transport</keyword>
<evidence type="ECO:0000256" key="1">
    <source>
        <dbReference type="ARBA" id="ARBA00004571"/>
    </source>
</evidence>
<dbReference type="PANTHER" id="PTHR30329">
    <property type="entry name" value="STATOR ELEMENT OF FLAGELLAR MOTOR COMPLEX"/>
    <property type="match status" value="1"/>
</dbReference>
<evidence type="ECO:0000256" key="8">
    <source>
        <dbReference type="ARBA" id="ARBA00023237"/>
    </source>
</evidence>
<evidence type="ECO:0000256" key="6">
    <source>
        <dbReference type="ARBA" id="ARBA00023114"/>
    </source>
</evidence>
<dbReference type="EMBL" id="FPHE01000112">
    <property type="protein sequence ID" value="SFV62197.1"/>
    <property type="molecule type" value="Genomic_DNA"/>
</dbReference>
<dbReference type="InterPro" id="IPR011250">
    <property type="entry name" value="OMP/PagP_B-barrel"/>
</dbReference>
<evidence type="ECO:0000256" key="7">
    <source>
        <dbReference type="ARBA" id="ARBA00023136"/>
    </source>
</evidence>
<evidence type="ECO:0000256" key="3">
    <source>
        <dbReference type="ARBA" id="ARBA00022452"/>
    </source>
</evidence>
<proteinExistence type="predicted"/>
<keyword evidence="2" id="KW-0813">Transport</keyword>
<keyword evidence="4" id="KW-0812">Transmembrane</keyword>
<keyword evidence="7" id="KW-0472">Membrane</keyword>
<evidence type="ECO:0000256" key="2">
    <source>
        <dbReference type="ARBA" id="ARBA00022448"/>
    </source>
</evidence>
<dbReference type="Pfam" id="PF00691">
    <property type="entry name" value="OmpA"/>
    <property type="match status" value="1"/>
</dbReference>
<keyword evidence="8" id="KW-0998">Cell outer membrane</keyword>
<keyword evidence="3" id="KW-1134">Transmembrane beta strand</keyword>
<gene>
    <name evidence="10" type="ORF">MNB_SV-12-1994</name>
</gene>
<dbReference type="CDD" id="cd07185">
    <property type="entry name" value="OmpA_C-like"/>
    <property type="match status" value="1"/>
</dbReference>
<dbReference type="InterPro" id="IPR050330">
    <property type="entry name" value="Bact_OuterMem_StrucFunc"/>
</dbReference>
<keyword evidence="6" id="KW-0626">Porin</keyword>
<evidence type="ECO:0000256" key="4">
    <source>
        <dbReference type="ARBA" id="ARBA00022692"/>
    </source>
</evidence>
<dbReference type="PANTHER" id="PTHR30329:SF21">
    <property type="entry name" value="LIPOPROTEIN YIAD-RELATED"/>
    <property type="match status" value="1"/>
</dbReference>
<feature type="domain" description="OmpA-like" evidence="9">
    <location>
        <begin position="229"/>
        <end position="346"/>
    </location>
</feature>
<dbReference type="InterPro" id="IPR006664">
    <property type="entry name" value="OMP_bac"/>
</dbReference>
<dbReference type="SUPFAM" id="SSF56925">
    <property type="entry name" value="OMPA-like"/>
    <property type="match status" value="1"/>
</dbReference>
<dbReference type="PRINTS" id="PR01021">
    <property type="entry name" value="OMPADOMAIN"/>
</dbReference>
<reference evidence="10" key="1">
    <citation type="submission" date="2016-10" db="EMBL/GenBank/DDBJ databases">
        <authorList>
            <person name="de Groot N.N."/>
        </authorList>
    </citation>
    <scope>NUCLEOTIDE SEQUENCE</scope>
</reference>
<dbReference type="GO" id="GO:0006811">
    <property type="term" value="P:monoatomic ion transport"/>
    <property type="evidence" value="ECO:0007669"/>
    <property type="project" value="UniProtKB-KW"/>
</dbReference>
<evidence type="ECO:0000259" key="9">
    <source>
        <dbReference type="PROSITE" id="PS51123"/>
    </source>
</evidence>
<dbReference type="Gene3D" id="3.30.1330.60">
    <property type="entry name" value="OmpA-like domain"/>
    <property type="match status" value="1"/>
</dbReference>
<dbReference type="InterPro" id="IPR036737">
    <property type="entry name" value="OmpA-like_sf"/>
</dbReference>
<protein>
    <submittedName>
        <fullName evidence="10">Outer membrane protein</fullName>
    </submittedName>
</protein>
<accession>A0A1W1C8X0</accession>
<organism evidence="10">
    <name type="scientific">hydrothermal vent metagenome</name>
    <dbReference type="NCBI Taxonomy" id="652676"/>
    <lineage>
        <taxon>unclassified sequences</taxon>
        <taxon>metagenomes</taxon>
        <taxon>ecological metagenomes</taxon>
    </lineage>
</organism>
<dbReference type="GO" id="GO:0009279">
    <property type="term" value="C:cell outer membrane"/>
    <property type="evidence" value="ECO:0007669"/>
    <property type="project" value="UniProtKB-SubCell"/>
</dbReference>
<comment type="subcellular location">
    <subcellularLocation>
        <location evidence="1">Cell outer membrane</location>
        <topology evidence="1">Multi-pass membrane protein</topology>
    </subcellularLocation>
</comment>
<name>A0A1W1C8X0_9ZZZZ</name>